<dbReference type="HOGENOM" id="CLU_1902562_0_0_0"/>
<keyword evidence="2" id="KW-1185">Reference proteome</keyword>
<organism evidence="1">
    <name type="scientific">Vecturithrix granuli</name>
    <dbReference type="NCBI Taxonomy" id="1499967"/>
    <lineage>
        <taxon>Bacteria</taxon>
        <taxon>Candidatus Moduliflexota</taxon>
        <taxon>Candidatus Vecturitrichia</taxon>
        <taxon>Candidatus Vecturitrichales</taxon>
        <taxon>Candidatus Vecturitrichaceae</taxon>
        <taxon>Candidatus Vecturithrix</taxon>
    </lineage>
</organism>
<dbReference type="Proteomes" id="UP000030661">
    <property type="component" value="Unassembled WGS sequence"/>
</dbReference>
<proteinExistence type="predicted"/>
<dbReference type="AlphaFoldDB" id="A0A081C951"/>
<evidence type="ECO:0000313" key="1">
    <source>
        <dbReference type="EMBL" id="GAK61106.1"/>
    </source>
</evidence>
<accession>A0A081C951</accession>
<sequence length="133" mass="15582">MGNKITHQKFLIKKVSSRRDYFAFFIVQYQQHEQLDDDQIKSFLECSDENFFRLALCRVSDIQADTFAEKIQKIADFTTIPVMKLAQILKRVSGLEVIQQAEEKSYEESFLLAARQKAENEKDTNNEPEHEES</sequence>
<evidence type="ECO:0000313" key="2">
    <source>
        <dbReference type="Proteomes" id="UP000030661"/>
    </source>
</evidence>
<protein>
    <submittedName>
        <fullName evidence="1">Uncharacterized protein</fullName>
    </submittedName>
</protein>
<reference evidence="1" key="1">
    <citation type="journal article" date="2015" name="PeerJ">
        <title>First genomic representation of candidate bacterial phylum KSB3 points to enhanced environmental sensing as a trigger of wastewater bulking.</title>
        <authorList>
            <person name="Sekiguchi Y."/>
            <person name="Ohashi A."/>
            <person name="Parks D.H."/>
            <person name="Yamauchi T."/>
            <person name="Tyson G.W."/>
            <person name="Hugenholtz P."/>
        </authorList>
    </citation>
    <scope>NUCLEOTIDE SEQUENCE [LARGE SCALE GENOMIC DNA]</scope>
</reference>
<gene>
    <name evidence="1" type="ORF">U27_01004</name>
</gene>
<dbReference type="EMBL" id="DF820477">
    <property type="protein sequence ID" value="GAK61106.1"/>
    <property type="molecule type" value="Genomic_DNA"/>
</dbReference>
<name>A0A081C951_VECG1</name>
<dbReference type="STRING" id="1499967.U27_01004"/>